<evidence type="ECO:0000259" key="1">
    <source>
        <dbReference type="PROSITE" id="PS51462"/>
    </source>
</evidence>
<dbReference type="PROSITE" id="PS51462">
    <property type="entry name" value="NUDIX"/>
    <property type="match status" value="1"/>
</dbReference>
<evidence type="ECO:0000313" key="3">
    <source>
        <dbReference type="Proteomes" id="UP001286456"/>
    </source>
</evidence>
<gene>
    <name evidence="2" type="ORF">B0T19DRAFT_435444</name>
</gene>
<organism evidence="2 3">
    <name type="scientific">Cercophora scortea</name>
    <dbReference type="NCBI Taxonomy" id="314031"/>
    <lineage>
        <taxon>Eukaryota</taxon>
        <taxon>Fungi</taxon>
        <taxon>Dikarya</taxon>
        <taxon>Ascomycota</taxon>
        <taxon>Pezizomycotina</taxon>
        <taxon>Sordariomycetes</taxon>
        <taxon>Sordariomycetidae</taxon>
        <taxon>Sordariales</taxon>
        <taxon>Lasiosphaeriaceae</taxon>
        <taxon>Cercophora</taxon>
    </lineage>
</organism>
<dbReference type="Gene3D" id="3.90.79.10">
    <property type="entry name" value="Nucleoside Triphosphate Pyrophosphohydrolase"/>
    <property type="match status" value="1"/>
</dbReference>
<comment type="caution">
    <text evidence="2">The sequence shown here is derived from an EMBL/GenBank/DDBJ whole genome shotgun (WGS) entry which is preliminary data.</text>
</comment>
<sequence length="192" mass="21327">MATPDFEVAASLAEFNMPAKEWLAQNATKLQEKKLKLNGLATGVVVFNPAGKVLLVQRASHDSMPNKWEIPGGAVDDDDATIVHGAARELREEAGLVATRFGPLVTGFGDGRANLHVFANRNATRWFCRFVFIADVGDCEAVKLDPNEHQDFVWAEEEEVREQRVDGREIPITHETMRAIILNAFRLKEEAS</sequence>
<keyword evidence="2" id="KW-0378">Hydrolase</keyword>
<dbReference type="Pfam" id="PF00293">
    <property type="entry name" value="NUDIX"/>
    <property type="match status" value="1"/>
</dbReference>
<dbReference type="InterPro" id="IPR015797">
    <property type="entry name" value="NUDIX_hydrolase-like_dom_sf"/>
</dbReference>
<dbReference type="PANTHER" id="PTHR43736:SF1">
    <property type="entry name" value="DIHYDRONEOPTERIN TRIPHOSPHATE DIPHOSPHATASE"/>
    <property type="match status" value="1"/>
</dbReference>
<feature type="domain" description="Nudix hydrolase" evidence="1">
    <location>
        <begin position="37"/>
        <end position="178"/>
    </location>
</feature>
<accession>A0AAE0M4L6</accession>
<dbReference type="InterPro" id="IPR000086">
    <property type="entry name" value="NUDIX_hydrolase_dom"/>
</dbReference>
<keyword evidence="3" id="KW-1185">Reference proteome</keyword>
<dbReference type="GO" id="GO:0016787">
    <property type="term" value="F:hydrolase activity"/>
    <property type="evidence" value="ECO:0007669"/>
    <property type="project" value="UniProtKB-KW"/>
</dbReference>
<dbReference type="PANTHER" id="PTHR43736">
    <property type="entry name" value="ADP-RIBOSE PYROPHOSPHATASE"/>
    <property type="match status" value="1"/>
</dbReference>
<proteinExistence type="predicted"/>
<reference evidence="2" key="2">
    <citation type="submission" date="2023-06" db="EMBL/GenBank/DDBJ databases">
        <authorList>
            <consortium name="Lawrence Berkeley National Laboratory"/>
            <person name="Haridas S."/>
            <person name="Hensen N."/>
            <person name="Bonometti L."/>
            <person name="Westerberg I."/>
            <person name="Brannstrom I.O."/>
            <person name="Guillou S."/>
            <person name="Cros-Aarteil S."/>
            <person name="Calhoun S."/>
            <person name="Kuo A."/>
            <person name="Mondo S."/>
            <person name="Pangilinan J."/>
            <person name="Riley R."/>
            <person name="Labutti K."/>
            <person name="Andreopoulos B."/>
            <person name="Lipzen A."/>
            <person name="Chen C."/>
            <person name="Yanf M."/>
            <person name="Daum C."/>
            <person name="Ng V."/>
            <person name="Clum A."/>
            <person name="Steindorff A."/>
            <person name="Ohm R."/>
            <person name="Martin F."/>
            <person name="Silar P."/>
            <person name="Natvig D."/>
            <person name="Lalanne C."/>
            <person name="Gautier V."/>
            <person name="Ament-Velasquez S.L."/>
            <person name="Kruys A."/>
            <person name="Hutchinson M.I."/>
            <person name="Powell A.J."/>
            <person name="Barry K."/>
            <person name="Miller A.N."/>
            <person name="Grigoriev I.V."/>
            <person name="Debuchy R."/>
            <person name="Gladieux P."/>
            <person name="Thoren M.H."/>
            <person name="Johannesson H."/>
        </authorList>
    </citation>
    <scope>NUCLEOTIDE SEQUENCE</scope>
    <source>
        <strain evidence="2">SMH4131-1</strain>
    </source>
</reference>
<dbReference type="Proteomes" id="UP001286456">
    <property type="component" value="Unassembled WGS sequence"/>
</dbReference>
<dbReference type="AlphaFoldDB" id="A0AAE0M4L6"/>
<dbReference type="CDD" id="cd02883">
    <property type="entry name" value="NUDIX_Hydrolase"/>
    <property type="match status" value="1"/>
</dbReference>
<dbReference type="SUPFAM" id="SSF55811">
    <property type="entry name" value="Nudix"/>
    <property type="match status" value="1"/>
</dbReference>
<dbReference type="EMBL" id="JAUEPO010000007">
    <property type="protein sequence ID" value="KAK3317704.1"/>
    <property type="molecule type" value="Genomic_DNA"/>
</dbReference>
<reference evidence="2" key="1">
    <citation type="journal article" date="2023" name="Mol. Phylogenet. Evol.">
        <title>Genome-scale phylogeny and comparative genomics of the fungal order Sordariales.</title>
        <authorList>
            <person name="Hensen N."/>
            <person name="Bonometti L."/>
            <person name="Westerberg I."/>
            <person name="Brannstrom I.O."/>
            <person name="Guillou S."/>
            <person name="Cros-Aarteil S."/>
            <person name="Calhoun S."/>
            <person name="Haridas S."/>
            <person name="Kuo A."/>
            <person name="Mondo S."/>
            <person name="Pangilinan J."/>
            <person name="Riley R."/>
            <person name="LaButti K."/>
            <person name="Andreopoulos B."/>
            <person name="Lipzen A."/>
            <person name="Chen C."/>
            <person name="Yan M."/>
            <person name="Daum C."/>
            <person name="Ng V."/>
            <person name="Clum A."/>
            <person name="Steindorff A."/>
            <person name="Ohm R.A."/>
            <person name="Martin F."/>
            <person name="Silar P."/>
            <person name="Natvig D.O."/>
            <person name="Lalanne C."/>
            <person name="Gautier V."/>
            <person name="Ament-Velasquez S.L."/>
            <person name="Kruys A."/>
            <person name="Hutchinson M.I."/>
            <person name="Powell A.J."/>
            <person name="Barry K."/>
            <person name="Miller A.N."/>
            <person name="Grigoriev I.V."/>
            <person name="Debuchy R."/>
            <person name="Gladieux P."/>
            <person name="Hiltunen Thoren M."/>
            <person name="Johannesson H."/>
        </authorList>
    </citation>
    <scope>NUCLEOTIDE SEQUENCE</scope>
    <source>
        <strain evidence="2">SMH4131-1</strain>
    </source>
</reference>
<evidence type="ECO:0000313" key="2">
    <source>
        <dbReference type="EMBL" id="KAK3317704.1"/>
    </source>
</evidence>
<name>A0AAE0M4L6_9PEZI</name>
<protein>
    <submittedName>
        <fullName evidence="2">NUDIX hydrolase domain-like protein</fullName>
    </submittedName>
</protein>